<dbReference type="InterPro" id="IPR018713">
    <property type="entry name" value="MPAB/Lcp_cat_dom"/>
</dbReference>
<proteinExistence type="predicted"/>
<keyword evidence="3" id="KW-1185">Reference proteome</keyword>
<gene>
    <name evidence="2" type="ORF">GCM10010528_00730</name>
</gene>
<dbReference type="EMBL" id="BAAAVS010000001">
    <property type="protein sequence ID" value="GAA3022483.1"/>
    <property type="molecule type" value="Genomic_DNA"/>
</dbReference>
<name>A0ABP6KUB3_9ACTN</name>
<sequence length="170" mass="19307">MGVRALGVPVNRADSRAVMHLWRYVGWLIGVDDDWLFDDERDQHQLSYNVLQVQSDVTDAGGQLAGALVDVQTDLEYRVLPALAGRYERERLLSMLEGFLGPRGMRDLRLPQRPPWAFGVAWIRNTVSYQLIGRTPAGGRYLEWRGRRAKDLAMYRYFGGDPGEIGKLSV</sequence>
<evidence type="ECO:0000259" key="1">
    <source>
        <dbReference type="Pfam" id="PF09995"/>
    </source>
</evidence>
<protein>
    <recommendedName>
        <fullName evidence="1">ER-bound oxygenase mpaB/mpaB'/Rubber oxygenase catalytic domain-containing protein</fullName>
    </recommendedName>
</protein>
<dbReference type="Pfam" id="PF09995">
    <property type="entry name" value="MPAB_Lcp_cat"/>
    <property type="match status" value="1"/>
</dbReference>
<accession>A0ABP6KUB3</accession>
<reference evidence="3" key="1">
    <citation type="journal article" date="2019" name="Int. J. Syst. Evol. Microbiol.">
        <title>The Global Catalogue of Microorganisms (GCM) 10K type strain sequencing project: providing services to taxonomists for standard genome sequencing and annotation.</title>
        <authorList>
            <consortium name="The Broad Institute Genomics Platform"/>
            <consortium name="The Broad Institute Genome Sequencing Center for Infectious Disease"/>
            <person name="Wu L."/>
            <person name="Ma J."/>
        </authorList>
    </citation>
    <scope>NUCLEOTIDE SEQUENCE [LARGE SCALE GENOMIC DNA]</scope>
    <source>
        <strain evidence="3">JCM 14234</strain>
    </source>
</reference>
<feature type="domain" description="ER-bound oxygenase mpaB/mpaB'/Rubber oxygenase catalytic" evidence="1">
    <location>
        <begin position="7"/>
        <end position="114"/>
    </location>
</feature>
<organism evidence="2 3">
    <name type="scientific">Gordonia defluvii</name>
    <dbReference type="NCBI Taxonomy" id="283718"/>
    <lineage>
        <taxon>Bacteria</taxon>
        <taxon>Bacillati</taxon>
        <taxon>Actinomycetota</taxon>
        <taxon>Actinomycetes</taxon>
        <taxon>Mycobacteriales</taxon>
        <taxon>Gordoniaceae</taxon>
        <taxon>Gordonia</taxon>
    </lineage>
</organism>
<evidence type="ECO:0000313" key="2">
    <source>
        <dbReference type="EMBL" id="GAA3022483.1"/>
    </source>
</evidence>
<comment type="caution">
    <text evidence="2">The sequence shown here is derived from an EMBL/GenBank/DDBJ whole genome shotgun (WGS) entry which is preliminary data.</text>
</comment>
<evidence type="ECO:0000313" key="3">
    <source>
        <dbReference type="Proteomes" id="UP001501035"/>
    </source>
</evidence>
<dbReference type="Proteomes" id="UP001501035">
    <property type="component" value="Unassembled WGS sequence"/>
</dbReference>